<dbReference type="KEGG" id="vg:26637270"/>
<dbReference type="EMBL" id="KP233880">
    <property type="protein sequence ID" value="AJD82737.1"/>
    <property type="molecule type" value="Genomic_DNA"/>
</dbReference>
<dbReference type="OrthoDB" id="17998at10239"/>
<dbReference type="RefSeq" id="YP_009210827.1">
    <property type="nucleotide sequence ID" value="NC_028933.1"/>
</dbReference>
<evidence type="ECO:0000313" key="2">
    <source>
        <dbReference type="Proteomes" id="UP000031719"/>
    </source>
</evidence>
<accession>A0A0B4ZZ68</accession>
<protein>
    <submittedName>
        <fullName evidence="1">Uncharacterized protein</fullName>
    </submittedName>
</protein>
<name>A0A0B4ZZ68_9CAUD</name>
<gene>
    <name evidence="1" type="ORF">PhiCHU_44</name>
</gene>
<sequence>MELLMDPRAKTIPSNYSVKGLEVDLGETPGYSLTEDAMDKARRQESEYYDWKGYEALANPVVEHPEYRSKGEAFALTKHWEEILKKGQEGSKDDRGD</sequence>
<keyword evidence="2" id="KW-1185">Reference proteome</keyword>
<evidence type="ECO:0000313" key="1">
    <source>
        <dbReference type="EMBL" id="AJD82737.1"/>
    </source>
</evidence>
<dbReference type="GeneID" id="26637270"/>
<proteinExistence type="predicted"/>
<dbReference type="Proteomes" id="UP000031719">
    <property type="component" value="Segment"/>
</dbReference>
<reference evidence="1 2" key="1">
    <citation type="submission" date="2014-12" db="EMBL/GenBank/DDBJ databases">
        <authorList>
            <person name="Magill D.J."/>
            <person name="Shaburova O.V."/>
            <person name="Chesnokova E.N."/>
            <person name="Pleteneva E.A."/>
            <person name="Krylov V.N."/>
            <person name="Kulakov L.A."/>
        </authorList>
    </citation>
    <scope>NUCLEOTIDE SEQUENCE [LARGE SCALE GENOMIC DNA]</scope>
</reference>
<organism evidence="1 2">
    <name type="scientific">Pseudomonas phage PhiCHU</name>
    <dbReference type="NCBI Taxonomy" id="1589273"/>
    <lineage>
        <taxon>Viruses</taxon>
        <taxon>Duplodnaviria</taxon>
        <taxon>Heunggongvirae</taxon>
        <taxon>Uroviricota</taxon>
        <taxon>Caudoviricetes</taxon>
        <taxon>Bruynoghevirus</taxon>
        <taxon>Bruynoghevirus CHU</taxon>
    </lineage>
</organism>